<accession>J0CRE3</accession>
<dbReference type="AlphaFoldDB" id="J0CRE3"/>
<feature type="compositionally biased region" description="Low complexity" evidence="1">
    <location>
        <begin position="335"/>
        <end position="353"/>
    </location>
</feature>
<dbReference type="Proteomes" id="UP000006514">
    <property type="component" value="Unassembled WGS sequence"/>
</dbReference>
<dbReference type="OMA" id="DNAMATW"/>
<evidence type="ECO:0000313" key="2">
    <source>
        <dbReference type="EMBL" id="EJD32829.1"/>
    </source>
</evidence>
<dbReference type="InParanoid" id="J0CRE3"/>
<feature type="compositionally biased region" description="Acidic residues" evidence="1">
    <location>
        <begin position="281"/>
        <end position="291"/>
    </location>
</feature>
<organism evidence="2 3">
    <name type="scientific">Auricularia subglabra (strain TFB-10046 / SS5)</name>
    <name type="common">White-rot fungus</name>
    <name type="synonym">Auricularia delicata (strain TFB10046)</name>
    <dbReference type="NCBI Taxonomy" id="717982"/>
    <lineage>
        <taxon>Eukaryota</taxon>
        <taxon>Fungi</taxon>
        <taxon>Dikarya</taxon>
        <taxon>Basidiomycota</taxon>
        <taxon>Agaricomycotina</taxon>
        <taxon>Agaricomycetes</taxon>
        <taxon>Auriculariales</taxon>
        <taxon>Auriculariaceae</taxon>
        <taxon>Auricularia</taxon>
    </lineage>
</organism>
<protein>
    <recommendedName>
        <fullName evidence="4">Zn(2)-C6 fungal-type domain-containing protein</fullName>
    </recommendedName>
</protein>
<feature type="region of interest" description="Disordered" evidence="1">
    <location>
        <begin position="278"/>
        <end position="368"/>
    </location>
</feature>
<reference evidence="3" key="1">
    <citation type="journal article" date="2012" name="Science">
        <title>The Paleozoic origin of enzymatic lignin decomposition reconstructed from 31 fungal genomes.</title>
        <authorList>
            <person name="Floudas D."/>
            <person name="Binder M."/>
            <person name="Riley R."/>
            <person name="Barry K."/>
            <person name="Blanchette R.A."/>
            <person name="Henrissat B."/>
            <person name="Martinez A.T."/>
            <person name="Otillar R."/>
            <person name="Spatafora J.W."/>
            <person name="Yadav J.S."/>
            <person name="Aerts A."/>
            <person name="Benoit I."/>
            <person name="Boyd A."/>
            <person name="Carlson A."/>
            <person name="Copeland A."/>
            <person name="Coutinho P.M."/>
            <person name="de Vries R.P."/>
            <person name="Ferreira P."/>
            <person name="Findley K."/>
            <person name="Foster B."/>
            <person name="Gaskell J."/>
            <person name="Glotzer D."/>
            <person name="Gorecki P."/>
            <person name="Heitman J."/>
            <person name="Hesse C."/>
            <person name="Hori C."/>
            <person name="Igarashi K."/>
            <person name="Jurgens J.A."/>
            <person name="Kallen N."/>
            <person name="Kersten P."/>
            <person name="Kohler A."/>
            <person name="Kuees U."/>
            <person name="Kumar T.K.A."/>
            <person name="Kuo A."/>
            <person name="LaButti K."/>
            <person name="Larrondo L.F."/>
            <person name="Lindquist E."/>
            <person name="Ling A."/>
            <person name="Lombard V."/>
            <person name="Lucas S."/>
            <person name="Lundell T."/>
            <person name="Martin R."/>
            <person name="McLaughlin D.J."/>
            <person name="Morgenstern I."/>
            <person name="Morin E."/>
            <person name="Murat C."/>
            <person name="Nagy L.G."/>
            <person name="Nolan M."/>
            <person name="Ohm R.A."/>
            <person name="Patyshakuliyeva A."/>
            <person name="Rokas A."/>
            <person name="Ruiz-Duenas F.J."/>
            <person name="Sabat G."/>
            <person name="Salamov A."/>
            <person name="Samejima M."/>
            <person name="Schmutz J."/>
            <person name="Slot J.C."/>
            <person name="St John F."/>
            <person name="Stenlid J."/>
            <person name="Sun H."/>
            <person name="Sun S."/>
            <person name="Syed K."/>
            <person name="Tsang A."/>
            <person name="Wiebenga A."/>
            <person name="Young D."/>
            <person name="Pisabarro A."/>
            <person name="Eastwood D.C."/>
            <person name="Martin F."/>
            <person name="Cullen D."/>
            <person name="Grigoriev I.V."/>
            <person name="Hibbett D.S."/>
        </authorList>
    </citation>
    <scope>NUCLEOTIDE SEQUENCE [LARGE SCALE GENOMIC DNA]</scope>
    <source>
        <strain evidence="3">TFB10046</strain>
    </source>
</reference>
<feature type="compositionally biased region" description="Low complexity" evidence="1">
    <location>
        <begin position="87"/>
        <end position="108"/>
    </location>
</feature>
<keyword evidence="3" id="KW-1185">Reference proteome</keyword>
<gene>
    <name evidence="2" type="ORF">AURDEDRAFT_178072</name>
</gene>
<sequence>MASKKVNFSLNIAEANDADLAAHAAALQRALAVLRAALARSDNPTEAEKKTLELVESCLQVATDEIDRRRTDAADAAELVASIFGPSASSRSKGRVSSPAPAGPAPKSRVAKPKVEPGLAKTGRPSISGTLRRPTTSAARSASPMEVDGGAGRVSKSSARVASLSSLGTFNPKCERCDTRGLPCSRRPSADAIVCLECNTARVACSFASRPKRQRSPSPDARASKRSKSSGAATFADLDVLGERIVAGFASALGGLRKELRAIVMELRTLGERRVRFATPTDDEDMSDISEDSSSVVEAASPTGGTLPAATGNPDDPAAVLQAAGIETASPADGGASFADLAASPAAPATGGPDSHEEGTTGRGASRK</sequence>
<dbReference type="KEGG" id="adl:AURDEDRAFT_178072"/>
<name>J0CRE3_AURST</name>
<feature type="compositionally biased region" description="Polar residues" evidence="1">
    <location>
        <begin position="125"/>
        <end position="140"/>
    </location>
</feature>
<feature type="region of interest" description="Disordered" evidence="1">
    <location>
        <begin position="208"/>
        <end position="229"/>
    </location>
</feature>
<feature type="region of interest" description="Disordered" evidence="1">
    <location>
        <begin position="87"/>
        <end position="154"/>
    </location>
</feature>
<evidence type="ECO:0000256" key="1">
    <source>
        <dbReference type="SAM" id="MobiDB-lite"/>
    </source>
</evidence>
<evidence type="ECO:0008006" key="4">
    <source>
        <dbReference type="Google" id="ProtNLM"/>
    </source>
</evidence>
<proteinExistence type="predicted"/>
<dbReference type="EMBL" id="JH688620">
    <property type="protein sequence ID" value="EJD32829.1"/>
    <property type="molecule type" value="Genomic_DNA"/>
</dbReference>
<evidence type="ECO:0000313" key="3">
    <source>
        <dbReference type="Proteomes" id="UP000006514"/>
    </source>
</evidence>